<organism evidence="2">
    <name type="scientific">Medicago truncatula</name>
    <name type="common">Barrel medic</name>
    <name type="synonym">Medicago tribuloides</name>
    <dbReference type="NCBI Taxonomy" id="3880"/>
    <lineage>
        <taxon>Eukaryota</taxon>
        <taxon>Viridiplantae</taxon>
        <taxon>Streptophyta</taxon>
        <taxon>Embryophyta</taxon>
        <taxon>Tracheophyta</taxon>
        <taxon>Spermatophyta</taxon>
        <taxon>Magnoliopsida</taxon>
        <taxon>eudicotyledons</taxon>
        <taxon>Gunneridae</taxon>
        <taxon>Pentapetalae</taxon>
        <taxon>rosids</taxon>
        <taxon>fabids</taxon>
        <taxon>Fabales</taxon>
        <taxon>Fabaceae</taxon>
        <taxon>Papilionoideae</taxon>
        <taxon>50 kb inversion clade</taxon>
        <taxon>NPAAA clade</taxon>
        <taxon>Hologalegina</taxon>
        <taxon>IRL clade</taxon>
        <taxon>Trifolieae</taxon>
        <taxon>Medicago</taxon>
    </lineage>
</organism>
<feature type="region of interest" description="Disordered" evidence="1">
    <location>
        <begin position="1"/>
        <end position="20"/>
    </location>
</feature>
<name>I3S9L2_MEDTR</name>
<dbReference type="EMBL" id="BT137159">
    <property type="protein sequence ID" value="AFK36954.1"/>
    <property type="molecule type" value="mRNA"/>
</dbReference>
<accession>I3S9L2</accession>
<evidence type="ECO:0000313" key="2">
    <source>
        <dbReference type="EMBL" id="AFK36954.1"/>
    </source>
</evidence>
<protein>
    <submittedName>
        <fullName evidence="2">Uncharacterized protein</fullName>
    </submittedName>
</protein>
<reference evidence="2" key="1">
    <citation type="submission" date="2012-05" db="EMBL/GenBank/DDBJ databases">
        <authorList>
            <person name="Krishnakumar V."/>
            <person name="Cheung F."/>
            <person name="Xiao Y."/>
            <person name="Chan A."/>
            <person name="Moskal W.A."/>
            <person name="Town C.D."/>
        </authorList>
    </citation>
    <scope>NUCLEOTIDE SEQUENCE</scope>
</reference>
<evidence type="ECO:0000256" key="1">
    <source>
        <dbReference type="SAM" id="MobiDB-lite"/>
    </source>
</evidence>
<proteinExistence type="evidence at transcript level"/>
<dbReference type="AlphaFoldDB" id="I3S9L2"/>
<sequence length="88" mass="10114">MKFLTGGPPSQNSTTPRPIKFPWERPTMLYPPFNSFIFFTFWQTTSVCSFKGINHESHDPLPTSTQNPLTPEYVINSCVNDLTPRLEH</sequence>